<sequence>MLSGSKSLFKTIAAATLALGFGTVASQADDFPSKPINYIIPFGPGGESDITARHQQPFFKKMFGQDLVISYKPGGGGATAWAQLNSMPNDGYTIMGINLPHIIIKPMQKDVGFKTEDLAGFYMFHYTPDAIVVTNDSPFKSLDDLIKFAKEKPGELTFSGSGKGTANHLAQVTFDKLAGVKTTYVPFKGTGAAVQALLGNQVVASWGYTSVGAKHADKARMLAVAMEERHPAFPDVPTFKELGFDIVSGAYRGIAVPKSTPPEIQKKLSDMIGKINADPEFRKRMEADGFSLVDVGVDGMEAFLAEKAKGYAEAAKEADVIK</sequence>
<dbReference type="PIRSF" id="PIRSF017082">
    <property type="entry name" value="YflP"/>
    <property type="match status" value="1"/>
</dbReference>
<dbReference type="Proteomes" id="UP000033187">
    <property type="component" value="Chromosome 1"/>
</dbReference>
<dbReference type="Gene3D" id="3.40.190.150">
    <property type="entry name" value="Bordetella uptake gene, domain 1"/>
    <property type="match status" value="1"/>
</dbReference>
<dbReference type="CDD" id="cd07012">
    <property type="entry name" value="PBP2_Bug_TTT"/>
    <property type="match status" value="1"/>
</dbReference>
<dbReference type="SUPFAM" id="SSF53850">
    <property type="entry name" value="Periplasmic binding protein-like II"/>
    <property type="match status" value="1"/>
</dbReference>
<evidence type="ECO:0000313" key="4">
    <source>
        <dbReference type="Proteomes" id="UP000033187"/>
    </source>
</evidence>
<dbReference type="RefSeq" id="WP_046478009.1">
    <property type="nucleotide sequence ID" value="NZ_LN829118.1"/>
</dbReference>
<feature type="signal peptide" evidence="2">
    <location>
        <begin position="1"/>
        <end position="28"/>
    </location>
</feature>
<feature type="chain" id="PRO_5002306163" description="C4-dicarboxylate ABC transporter substrate-binding protein" evidence="2">
    <location>
        <begin position="29"/>
        <end position="322"/>
    </location>
</feature>
<evidence type="ECO:0000313" key="3">
    <source>
        <dbReference type="EMBL" id="CPR18836.1"/>
    </source>
</evidence>
<protein>
    <recommendedName>
        <fullName evidence="5">C4-dicarboxylate ABC transporter substrate-binding protein</fullName>
    </recommendedName>
</protein>
<dbReference type="PANTHER" id="PTHR42928:SF5">
    <property type="entry name" value="BLR1237 PROTEIN"/>
    <property type="match status" value="1"/>
</dbReference>
<dbReference type="Pfam" id="PF03401">
    <property type="entry name" value="TctC"/>
    <property type="match status" value="1"/>
</dbReference>
<reference evidence="4" key="1">
    <citation type="submission" date="2015-02" db="EMBL/GenBank/DDBJ databases">
        <authorList>
            <person name="Chooi Y.-H."/>
        </authorList>
    </citation>
    <scope>NUCLEOTIDE SEQUENCE [LARGE SCALE GENOMIC DNA]</scope>
    <source>
        <strain evidence="4">strain Y</strain>
    </source>
</reference>
<dbReference type="AlphaFoldDB" id="A0A0D6JFR5"/>
<keyword evidence="4" id="KW-1185">Reference proteome</keyword>
<dbReference type="Gene3D" id="3.40.190.10">
    <property type="entry name" value="Periplasmic binding protein-like II"/>
    <property type="match status" value="1"/>
</dbReference>
<gene>
    <name evidence="3" type="ORF">YBN1229_v1_1888</name>
</gene>
<proteinExistence type="inferred from homology"/>
<dbReference type="OrthoDB" id="7243230at2"/>
<dbReference type="EMBL" id="LN829119">
    <property type="protein sequence ID" value="CPR18836.1"/>
    <property type="molecule type" value="Genomic_DNA"/>
</dbReference>
<evidence type="ECO:0000256" key="1">
    <source>
        <dbReference type="ARBA" id="ARBA00006987"/>
    </source>
</evidence>
<name>A0A0D6JFR5_9HYPH</name>
<evidence type="ECO:0008006" key="5">
    <source>
        <dbReference type="Google" id="ProtNLM"/>
    </source>
</evidence>
<dbReference type="InterPro" id="IPR042100">
    <property type="entry name" value="Bug_dom1"/>
</dbReference>
<dbReference type="KEGG" id="fil:BN1229_v1_1885"/>
<keyword evidence="2" id="KW-0732">Signal</keyword>
<organism evidence="3 4">
    <name type="scientific">Candidatus Filomicrobium marinum</name>
    <dbReference type="NCBI Taxonomy" id="1608628"/>
    <lineage>
        <taxon>Bacteria</taxon>
        <taxon>Pseudomonadati</taxon>
        <taxon>Pseudomonadota</taxon>
        <taxon>Alphaproteobacteria</taxon>
        <taxon>Hyphomicrobiales</taxon>
        <taxon>Hyphomicrobiaceae</taxon>
        <taxon>Filomicrobium</taxon>
    </lineage>
</organism>
<evidence type="ECO:0000256" key="2">
    <source>
        <dbReference type="SAM" id="SignalP"/>
    </source>
</evidence>
<accession>A0A0D6JFR5</accession>
<dbReference type="KEGG" id="fiy:BN1229_v1_1888"/>
<dbReference type="InterPro" id="IPR005064">
    <property type="entry name" value="BUG"/>
</dbReference>
<dbReference type="PANTHER" id="PTHR42928">
    <property type="entry name" value="TRICARBOXYLATE-BINDING PROTEIN"/>
    <property type="match status" value="1"/>
</dbReference>
<comment type="similarity">
    <text evidence="1">Belongs to the UPF0065 (bug) family.</text>
</comment>